<sequence>MLIQAAIYVLGKNTKGRGSYSYWTWCGVVARACSFGIWHWRSQGTICRSTSRHSSTSLPLRCQHYCWRTGWRHL</sequence>
<dbReference type="STRING" id="1125847.NT26_3353"/>
<dbReference type="KEGG" id="rht:NT26_3353"/>
<name>L0NJR9_9HYPH</name>
<proteinExistence type="predicted"/>
<dbReference type="AlphaFoldDB" id="L0NJR9"/>
<evidence type="ECO:0000313" key="2">
    <source>
        <dbReference type="Proteomes" id="UP000010792"/>
    </source>
</evidence>
<gene>
    <name evidence="1" type="ORF">NT26_3353</name>
</gene>
<dbReference type="Proteomes" id="UP000010792">
    <property type="component" value="Chromosome"/>
</dbReference>
<reference evidence="1 2" key="1">
    <citation type="journal article" date="2013" name="Genome Biol. Evol.">
        <title>Life in an arsenic-containing gold mine: genome and physiology of the autotrophic arsenite-oxidizing bacterium rhizobium sp. NT-26.</title>
        <authorList>
            <person name="Andres J."/>
            <person name="Arsene-Ploetze F."/>
            <person name="Barbe V."/>
            <person name="Brochier-Armanet C."/>
            <person name="Cleiss-Arnold J."/>
            <person name="Coppee J.Y."/>
            <person name="Dillies M.A."/>
            <person name="Geist"/>
            <person name="L"/>
            <person name="Joublin A."/>
            <person name="Koechler S."/>
            <person name="Lassalle F."/>
            <person name="Marchal M."/>
            <person name="Medigue C."/>
            <person name="Muller D."/>
            <person name="Nesme X."/>
            <person name="Plewniak F."/>
            <person name="Proux C."/>
            <person name="Ramirez-Bahena M.H."/>
            <person name="Schenowitz C."/>
            <person name="Sismeiro O."/>
            <person name="Vallenet D."/>
            <person name="Santini J.M."/>
            <person name="Bertin P.N."/>
        </authorList>
    </citation>
    <scope>NUCLEOTIDE SEQUENCE [LARGE SCALE GENOMIC DNA]</scope>
    <source>
        <strain evidence="1 2">NT-26</strain>
    </source>
</reference>
<evidence type="ECO:0000313" key="1">
    <source>
        <dbReference type="EMBL" id="CCF21076.1"/>
    </source>
</evidence>
<keyword evidence="2" id="KW-1185">Reference proteome</keyword>
<dbReference type="EMBL" id="FO082820">
    <property type="protein sequence ID" value="CCF21076.1"/>
    <property type="molecule type" value="Genomic_DNA"/>
</dbReference>
<protein>
    <submittedName>
        <fullName evidence="1">Uncharacterized protein</fullName>
    </submittedName>
</protein>
<organism evidence="1 2">
    <name type="scientific">Pseudorhizobium banfieldiae</name>
    <dbReference type="NCBI Taxonomy" id="1125847"/>
    <lineage>
        <taxon>Bacteria</taxon>
        <taxon>Pseudomonadati</taxon>
        <taxon>Pseudomonadota</taxon>
        <taxon>Alphaproteobacteria</taxon>
        <taxon>Hyphomicrobiales</taxon>
        <taxon>Rhizobiaceae</taxon>
        <taxon>Rhizobium/Agrobacterium group</taxon>
        <taxon>Pseudorhizobium</taxon>
    </lineage>
</organism>
<accession>L0NJR9</accession>